<accession>A0A4Q1JHN8</accession>
<reference evidence="1 2" key="1">
    <citation type="submission" date="2019-01" db="EMBL/GenBank/DDBJ databases">
        <title>Ancylomarina salipaludis sp. nov., isolated from a salt marsh.</title>
        <authorList>
            <person name="Yoon J.-H."/>
        </authorList>
    </citation>
    <scope>NUCLEOTIDE SEQUENCE [LARGE SCALE GENOMIC DNA]</scope>
    <source>
        <strain evidence="1 2">SHSM-M15</strain>
    </source>
</reference>
<dbReference type="Proteomes" id="UP000289703">
    <property type="component" value="Unassembled WGS sequence"/>
</dbReference>
<dbReference type="OrthoDB" id="1116010at2"/>
<sequence length="254" mass="29147">MKFLINILCLISSLEICAQKNHQFLEVDHLGNIYTTDGNELKKYSPEAELVCNFSDALLGDITSVDVSNPLRLLLFYKEFNQILYLDQTLAPIVDPIDLYNYSSNESQLCCNASSSGFWIYNDEDNQAFKISNQAEILNKSSLLSSYFKKKTPTKMAEYNEQLYFLIPSEGILILNKFGQFVQQIPLPKIEAFCFNNQKLVYLKNGIWFSYNPLTTSDSNLYELKNSEHSQSQIHDNKIYILSANQISIKKLNP</sequence>
<evidence type="ECO:0008006" key="3">
    <source>
        <dbReference type="Google" id="ProtNLM"/>
    </source>
</evidence>
<comment type="caution">
    <text evidence="1">The sequence shown here is derived from an EMBL/GenBank/DDBJ whole genome shotgun (WGS) entry which is preliminary data.</text>
</comment>
<dbReference type="EMBL" id="SAXA01000023">
    <property type="protein sequence ID" value="RXQ87619.1"/>
    <property type="molecule type" value="Genomic_DNA"/>
</dbReference>
<organism evidence="1 2">
    <name type="scientific">Ancylomarina salipaludis</name>
    <dbReference type="NCBI Taxonomy" id="2501299"/>
    <lineage>
        <taxon>Bacteria</taxon>
        <taxon>Pseudomonadati</taxon>
        <taxon>Bacteroidota</taxon>
        <taxon>Bacteroidia</taxon>
        <taxon>Marinilabiliales</taxon>
        <taxon>Marinifilaceae</taxon>
        <taxon>Ancylomarina</taxon>
    </lineage>
</organism>
<evidence type="ECO:0000313" key="2">
    <source>
        <dbReference type="Proteomes" id="UP000289703"/>
    </source>
</evidence>
<name>A0A4Q1JHN8_9BACT</name>
<gene>
    <name evidence="1" type="ORF">EO244_16235</name>
</gene>
<dbReference type="AlphaFoldDB" id="A0A4Q1JHN8"/>
<protein>
    <recommendedName>
        <fullName evidence="3">WG repeat-containing protein</fullName>
    </recommendedName>
</protein>
<evidence type="ECO:0000313" key="1">
    <source>
        <dbReference type="EMBL" id="RXQ87619.1"/>
    </source>
</evidence>
<keyword evidence="2" id="KW-1185">Reference proteome</keyword>
<dbReference type="RefSeq" id="WP_129255738.1">
    <property type="nucleotide sequence ID" value="NZ_SAXA01000023.1"/>
</dbReference>
<proteinExistence type="predicted"/>